<name>A0ABV7C6E1_9PROT</name>
<evidence type="ECO:0000313" key="6">
    <source>
        <dbReference type="EMBL" id="MFC3003955.1"/>
    </source>
</evidence>
<evidence type="ECO:0000256" key="4">
    <source>
        <dbReference type="ARBA" id="ARBA00023002"/>
    </source>
</evidence>
<keyword evidence="2" id="KW-0349">Heme</keyword>
<protein>
    <submittedName>
        <fullName evidence="6">Cytochrome P450</fullName>
    </submittedName>
</protein>
<accession>A0ABV7C6E1</accession>
<evidence type="ECO:0000256" key="2">
    <source>
        <dbReference type="ARBA" id="ARBA00022617"/>
    </source>
</evidence>
<evidence type="ECO:0000256" key="3">
    <source>
        <dbReference type="ARBA" id="ARBA00022723"/>
    </source>
</evidence>
<organism evidence="6 7">
    <name type="scientific">Falsiroseomonas tokyonensis</name>
    <dbReference type="NCBI Taxonomy" id="430521"/>
    <lineage>
        <taxon>Bacteria</taxon>
        <taxon>Pseudomonadati</taxon>
        <taxon>Pseudomonadota</taxon>
        <taxon>Alphaproteobacteria</taxon>
        <taxon>Acetobacterales</taxon>
        <taxon>Roseomonadaceae</taxon>
        <taxon>Falsiroseomonas</taxon>
    </lineage>
</organism>
<evidence type="ECO:0000256" key="5">
    <source>
        <dbReference type="ARBA" id="ARBA00023004"/>
    </source>
</evidence>
<dbReference type="EMBL" id="JBHRSB010000020">
    <property type="protein sequence ID" value="MFC3003955.1"/>
    <property type="molecule type" value="Genomic_DNA"/>
</dbReference>
<gene>
    <name evidence="6" type="ORF">ACFOD3_28965</name>
</gene>
<keyword evidence="7" id="KW-1185">Reference proteome</keyword>
<proteinExistence type="inferred from homology"/>
<reference evidence="7" key="1">
    <citation type="journal article" date="2019" name="Int. J. Syst. Evol. Microbiol.">
        <title>The Global Catalogue of Microorganisms (GCM) 10K type strain sequencing project: providing services to taxonomists for standard genome sequencing and annotation.</title>
        <authorList>
            <consortium name="The Broad Institute Genomics Platform"/>
            <consortium name="The Broad Institute Genome Sequencing Center for Infectious Disease"/>
            <person name="Wu L."/>
            <person name="Ma J."/>
        </authorList>
    </citation>
    <scope>NUCLEOTIDE SEQUENCE [LARGE SCALE GENOMIC DNA]</scope>
    <source>
        <strain evidence="7">CGMCC 1.16855</strain>
    </source>
</reference>
<keyword evidence="4" id="KW-0560">Oxidoreductase</keyword>
<dbReference type="Proteomes" id="UP001595420">
    <property type="component" value="Unassembled WGS sequence"/>
</dbReference>
<evidence type="ECO:0000313" key="7">
    <source>
        <dbReference type="Proteomes" id="UP001595420"/>
    </source>
</evidence>
<dbReference type="Pfam" id="PF00067">
    <property type="entry name" value="p450"/>
    <property type="match status" value="1"/>
</dbReference>
<dbReference type="RefSeq" id="WP_216840398.1">
    <property type="nucleotide sequence ID" value="NZ_JAFNJS010000020.1"/>
</dbReference>
<dbReference type="PANTHER" id="PTHR24302:SF15">
    <property type="entry name" value="FATTY-ACID PEROXYGENASE"/>
    <property type="match status" value="1"/>
</dbReference>
<dbReference type="PANTHER" id="PTHR24302">
    <property type="entry name" value="CYTOCHROME P450 FAMILY 3"/>
    <property type="match status" value="1"/>
</dbReference>
<sequence length="422" mass="48602">MEIALMPPIPRDTQFDSTLALLSAPYDFISLRCARYRADLFEARLLLRRTICMKGPEAAELLCDIDRFERRGAMPLRIQKTLLGQGGVQGLDAAAHRHRKAMFMALMTPERIGRLGALSADAWRASSQKWAVSSHVTLYSEVQELLTRAVCEWTGIPLEAAEVPRRTRELTALFDAAGAIGPKHWWSRLARRRAERWIGDIIRQIRAGRLTPAEESPAHAIAWHRELNGELLRPRVAAVELLNLLRPTVAVSVYIVHVAHALHQHPECRERLRACEDGYAGRFLQEVRRFYPFFPAVAARVRSDFDWKGYRFPRGRRVMLDLYGTNHDARSWDAPEEFRPERFQAWDGSPFNFIPQGPGDHHLNHRCPGEWITLELMKVAVEFLACRLRYDVPEQDLQIDRSRLPALPRSRFFISHVQLEDR</sequence>
<keyword evidence="3" id="KW-0479">Metal-binding</keyword>
<comment type="similarity">
    <text evidence="1">Belongs to the cytochrome P450 family.</text>
</comment>
<dbReference type="CDD" id="cd11067">
    <property type="entry name" value="CYP152"/>
    <property type="match status" value="1"/>
</dbReference>
<dbReference type="InterPro" id="IPR001128">
    <property type="entry name" value="Cyt_P450"/>
</dbReference>
<keyword evidence="5" id="KW-0408">Iron</keyword>
<dbReference type="InterPro" id="IPR050705">
    <property type="entry name" value="Cytochrome_P450_3A"/>
</dbReference>
<evidence type="ECO:0000256" key="1">
    <source>
        <dbReference type="ARBA" id="ARBA00010617"/>
    </source>
</evidence>
<comment type="caution">
    <text evidence="6">The sequence shown here is derived from an EMBL/GenBank/DDBJ whole genome shotgun (WGS) entry which is preliminary data.</text>
</comment>